<accession>E0XT94</accession>
<organism evidence="1">
    <name type="scientific">uncultured alpha proteobacterium HF0130_20P23</name>
    <dbReference type="NCBI Taxonomy" id="710809"/>
    <lineage>
        <taxon>Bacteria</taxon>
        <taxon>Pseudomonadati</taxon>
        <taxon>Pseudomonadota</taxon>
        <taxon>Alphaproteobacteria</taxon>
        <taxon>environmental samples</taxon>
    </lineage>
</organism>
<dbReference type="SUPFAM" id="SSF54909">
    <property type="entry name" value="Dimeric alpha+beta barrel"/>
    <property type="match status" value="1"/>
</dbReference>
<protein>
    <submittedName>
        <fullName evidence="1">Uncharacterized protein</fullName>
    </submittedName>
</protein>
<name>E0XT94_9PROT</name>
<evidence type="ECO:0000313" key="1">
    <source>
        <dbReference type="EMBL" id="ADI17635.1"/>
    </source>
</evidence>
<reference evidence="1" key="1">
    <citation type="journal article" date="2011" name="Environ. Microbiol.">
        <title>Time-series analyses of Monterey Bay coastal microbial picoplankton using a 'genome proxy' microarray.</title>
        <authorList>
            <person name="Rich V.I."/>
            <person name="Pham V.D."/>
            <person name="Eppley J."/>
            <person name="Shi Y."/>
            <person name="DeLong E.F."/>
        </authorList>
    </citation>
    <scope>NUCLEOTIDE SEQUENCE</scope>
</reference>
<proteinExistence type="predicted"/>
<dbReference type="AlphaFoldDB" id="E0XT94"/>
<sequence length="213" mass="24394">MHGSGVLAIWNDCAVGSEETYEKWYQTEHLPERLSIPGFKNGRRYQALRGSPVYFTWYEVDTPSVLRSAEYVDRLSNPTVWTKKIMSGVFLNASRTVCKRYIITGEIFGSVAITMRLKPNQSCQKIHAILRELYDPSKVARIEKWVTNEEPEDIARAEEKIRGPDKKIGTCFMLETIRTEDAISILDQLPTQTLQVEVGIYQLLCEYPKAIKA</sequence>
<dbReference type="EMBL" id="GU474870">
    <property type="protein sequence ID" value="ADI17635.1"/>
    <property type="molecule type" value="Genomic_DNA"/>
</dbReference>
<dbReference type="InterPro" id="IPR011008">
    <property type="entry name" value="Dimeric_a/b-barrel"/>
</dbReference>